<dbReference type="Gene3D" id="2.10.50.10">
    <property type="entry name" value="Tumor Necrosis Factor Receptor, subunit A, domain 2"/>
    <property type="match status" value="3"/>
</dbReference>
<keyword evidence="5" id="KW-1185">Reference proteome</keyword>
<feature type="transmembrane region" description="Helical" evidence="3">
    <location>
        <begin position="6"/>
        <end position="26"/>
    </location>
</feature>
<feature type="domain" description="TNFR-Cys" evidence="4">
    <location>
        <begin position="61"/>
        <end position="103"/>
    </location>
</feature>
<dbReference type="SUPFAM" id="SSF57586">
    <property type="entry name" value="TNF receptor-like"/>
    <property type="match status" value="2"/>
</dbReference>
<keyword evidence="3" id="KW-0472">Membrane</keyword>
<proteinExistence type="predicted"/>
<dbReference type="PROSITE" id="PS00652">
    <property type="entry name" value="TNFR_NGFR_1"/>
    <property type="match status" value="1"/>
</dbReference>
<keyword evidence="3" id="KW-0812">Transmembrane</keyword>
<evidence type="ECO:0000256" key="3">
    <source>
        <dbReference type="SAM" id="Phobius"/>
    </source>
</evidence>
<dbReference type="Pfam" id="PF00020">
    <property type="entry name" value="TNFR_c6"/>
    <property type="match status" value="1"/>
</dbReference>
<accession>A0ABM3D0N7</accession>
<dbReference type="PANTHER" id="PTHR46838">
    <property type="entry name" value="TUMOR NECROSIS FACTOR RECEPTOR SUPERFAMILY MEMBER 14"/>
    <property type="match status" value="1"/>
</dbReference>
<keyword evidence="1" id="KW-1015">Disulfide bond</keyword>
<evidence type="ECO:0000313" key="6">
    <source>
        <dbReference type="RefSeq" id="XP_045552359.1"/>
    </source>
</evidence>
<evidence type="ECO:0000256" key="2">
    <source>
        <dbReference type="SAM" id="MobiDB-lite"/>
    </source>
</evidence>
<feature type="region of interest" description="Disordered" evidence="2">
    <location>
        <begin position="288"/>
        <end position="343"/>
    </location>
</feature>
<reference evidence="6" key="1">
    <citation type="submission" date="2025-08" db="UniProtKB">
        <authorList>
            <consortium name="RefSeq"/>
        </authorList>
    </citation>
    <scope>IDENTIFICATION</scope>
</reference>
<dbReference type="InterPro" id="IPR001368">
    <property type="entry name" value="TNFR/NGFR_Cys_rich_reg"/>
</dbReference>
<feature type="transmembrane region" description="Helical" evidence="3">
    <location>
        <begin position="198"/>
        <end position="220"/>
    </location>
</feature>
<gene>
    <name evidence="6" type="primary">LOC106572767</name>
</gene>
<evidence type="ECO:0000256" key="1">
    <source>
        <dbReference type="PROSITE-ProRule" id="PRU00206"/>
    </source>
</evidence>
<dbReference type="PANTHER" id="PTHR46838:SF1">
    <property type="entry name" value="TUMOR NECROSIS FACTOR RECEPTOR SUPERFAMILY MEMBER 14"/>
    <property type="match status" value="1"/>
</dbReference>
<evidence type="ECO:0000259" key="4">
    <source>
        <dbReference type="PROSITE" id="PS50050"/>
    </source>
</evidence>
<feature type="compositionally biased region" description="Low complexity" evidence="2">
    <location>
        <begin position="242"/>
        <end position="258"/>
    </location>
</feature>
<dbReference type="GeneID" id="106572767"/>
<dbReference type="Proteomes" id="UP001652741">
    <property type="component" value="Chromosome ssa15"/>
</dbReference>
<evidence type="ECO:0000313" key="5">
    <source>
        <dbReference type="Proteomes" id="UP001652741"/>
    </source>
</evidence>
<dbReference type="RefSeq" id="XP_045552359.1">
    <property type="nucleotide sequence ID" value="XM_045696403.1"/>
</dbReference>
<feature type="compositionally biased region" description="Basic residues" evidence="2">
    <location>
        <begin position="259"/>
        <end position="272"/>
    </location>
</feature>
<dbReference type="SMART" id="SM00208">
    <property type="entry name" value="TNFR"/>
    <property type="match status" value="4"/>
</dbReference>
<name>A0ABM3D0N7_SALSA</name>
<protein>
    <submittedName>
        <fullName evidence="6">Tumor necrosis factor receptor superfamily member 14</fullName>
    </submittedName>
</protein>
<dbReference type="PROSITE" id="PS50050">
    <property type="entry name" value="TNFR_NGFR_2"/>
    <property type="match status" value="1"/>
</dbReference>
<keyword evidence="6" id="KW-0675">Receptor</keyword>
<organism evidence="5 6">
    <name type="scientific">Salmo salar</name>
    <name type="common">Atlantic salmon</name>
    <dbReference type="NCBI Taxonomy" id="8030"/>
    <lineage>
        <taxon>Eukaryota</taxon>
        <taxon>Metazoa</taxon>
        <taxon>Chordata</taxon>
        <taxon>Craniata</taxon>
        <taxon>Vertebrata</taxon>
        <taxon>Euteleostomi</taxon>
        <taxon>Actinopterygii</taxon>
        <taxon>Neopterygii</taxon>
        <taxon>Teleostei</taxon>
        <taxon>Protacanthopterygii</taxon>
        <taxon>Salmoniformes</taxon>
        <taxon>Salmonidae</taxon>
        <taxon>Salmoninae</taxon>
        <taxon>Salmo</taxon>
    </lineage>
</organism>
<sequence length="343" mass="36655">MAQFESLIWTIPIILVLVSIGCCIACGRAEYRIWDECCPMCSPGNHVHKHCTEFTSTNCVPCVDSTFLDEPNGLIKCKVCTNCDADLGLMVKQSCRPSSDTVCGTLEGFYCLDPTKDGCRAAQRHSSCKPGQYISHTGTTSTDTVCSDCTGDTYSNGSFTSCQSHTECKSLGLQELRPGTNLSNSECGPQSSKTETGIIIGVVVASVLIAPVIIIIRIVILRRIRSPTVTFSPVTVNAVETAVTESSTRKGPSSGGRSSTRRRAFRTRGHGRRYWTVKDHGLKLGSIAARSGRSRQRERRGAGMRQGSSAHCVSRALGGSSSPNACAPPVPGQSGHSAWSVGK</sequence>
<feature type="region of interest" description="Disordered" evidence="2">
    <location>
        <begin position="242"/>
        <end position="272"/>
    </location>
</feature>
<dbReference type="CDD" id="cd13405">
    <property type="entry name" value="TNFRSF14_teleost"/>
    <property type="match status" value="1"/>
</dbReference>
<keyword evidence="3" id="KW-1133">Transmembrane helix</keyword>
<comment type="caution">
    <text evidence="1">Lacks conserved residue(s) required for the propagation of feature annotation.</text>
</comment>
<feature type="repeat" description="TNFR-Cys" evidence="1">
    <location>
        <begin position="61"/>
        <end position="103"/>
    </location>
</feature>
<feature type="disulfide bond" evidence="1">
    <location>
        <begin position="62"/>
        <end position="77"/>
    </location>
</feature>